<protein>
    <recommendedName>
        <fullName evidence="2">mRNA capping enzyme adenylation domain-containing protein</fullName>
    </recommendedName>
</protein>
<comment type="caution">
    <text evidence="3">The sequence shown here is derived from an EMBL/GenBank/DDBJ whole genome shotgun (WGS) entry which is preliminary data.</text>
</comment>
<proteinExistence type="predicted"/>
<evidence type="ECO:0000259" key="2">
    <source>
        <dbReference type="Pfam" id="PF01331"/>
    </source>
</evidence>
<feature type="compositionally biased region" description="Polar residues" evidence="1">
    <location>
        <begin position="113"/>
        <end position="123"/>
    </location>
</feature>
<sequence>MISAAESSASGPPPLHRHRPPLLPWSSDTWTKRWSAMGRMSTTPVPRTPFLLLKSPVSTLYEEKFGGDRNMFTGESDETRDEGLETKGEGGGATFSFPSLIIVLRIIPPHTPNTPQQSNQHSSALPHIRHLRHPPPTRLTVGMYCSRMTARGMRIGIAIDCTSLDLEEFEPLPASSSSSSCGSSAVDGRVRYFHNPDEWDDYDVEYHRMLPPPHPTRDDDDDVDDPPPLAPLALPEFCRVVSDYLRRSRDVVGDSASASASASPHVAVFDSRGGLGAAAYLVGGYMCGVMRAPVHVALESLRAGTPGQRRPRPGDGPIDDDVMWGLRDARLVRDMQIRFGGKSEVRVDGRRPAWWYRVIDDDDDDGKGGEGEDVDDDEPRRKRRRGGYEGDIVIPPCIPPPTGGGRDREGTIDDSSMPPPTSSSSSLISPPPTGPTLPRDVLEPVPWGSTRWNRAMAVLSQMTTPPSSSKNPTATMIARLPLKPEVDISDVDVGVDDEPVRSVRECPEMYRVTWLPTDGRRGLLLVLSEAVYFMEQSTRVKTTASPSHDAISISIVTKMKFPSPKDHAKTQHRTLLDVVLVTDVEGGRSTYRFYALDLLCIEGGTVWHKPWDQRWRFLNEGVLIPRKKDEAQQNSSMGSMAHVYSDEMIKFRAVEYFPMKKLGFVLKYVCDGVLHEARGVRILSTGRYGIGLHSDSGSDLGGTTSALIWRRDRRMDDSRLKTLLLEAP</sequence>
<feature type="compositionally biased region" description="Acidic residues" evidence="1">
    <location>
        <begin position="360"/>
        <end position="377"/>
    </location>
</feature>
<gene>
    <name evidence="3" type="ORF">ACHAXA_007079</name>
</gene>
<feature type="region of interest" description="Disordered" evidence="1">
    <location>
        <begin position="1"/>
        <end position="22"/>
    </location>
</feature>
<dbReference type="Proteomes" id="UP001530377">
    <property type="component" value="Unassembled WGS sequence"/>
</dbReference>
<dbReference type="EMBL" id="JALLPB020000102">
    <property type="protein sequence ID" value="KAL3817489.1"/>
    <property type="molecule type" value="Genomic_DNA"/>
</dbReference>
<dbReference type="InterPro" id="IPR001339">
    <property type="entry name" value="mRNA_cap_enzyme_adenylation"/>
</dbReference>
<evidence type="ECO:0000313" key="3">
    <source>
        <dbReference type="EMBL" id="KAL3817489.1"/>
    </source>
</evidence>
<organism evidence="3 4">
    <name type="scientific">Cyclostephanos tholiformis</name>
    <dbReference type="NCBI Taxonomy" id="382380"/>
    <lineage>
        <taxon>Eukaryota</taxon>
        <taxon>Sar</taxon>
        <taxon>Stramenopiles</taxon>
        <taxon>Ochrophyta</taxon>
        <taxon>Bacillariophyta</taxon>
        <taxon>Coscinodiscophyceae</taxon>
        <taxon>Thalassiosirophycidae</taxon>
        <taxon>Stephanodiscales</taxon>
        <taxon>Stephanodiscaceae</taxon>
        <taxon>Cyclostephanos</taxon>
    </lineage>
</organism>
<name>A0ABD3RZ31_9STRA</name>
<evidence type="ECO:0000313" key="4">
    <source>
        <dbReference type="Proteomes" id="UP001530377"/>
    </source>
</evidence>
<dbReference type="Gene3D" id="3.30.470.30">
    <property type="entry name" value="DNA ligase/mRNA capping enzyme"/>
    <property type="match status" value="1"/>
</dbReference>
<dbReference type="Pfam" id="PF01331">
    <property type="entry name" value="mRNA_cap_enzyme"/>
    <property type="match status" value="1"/>
</dbReference>
<dbReference type="PANTHER" id="PTHR10367:SF17">
    <property type="entry name" value="MRNA-CAPPING ENZYME"/>
    <property type="match status" value="1"/>
</dbReference>
<accession>A0ABD3RZ31</accession>
<dbReference type="GO" id="GO:0003824">
    <property type="term" value="F:catalytic activity"/>
    <property type="evidence" value="ECO:0007669"/>
    <property type="project" value="UniProtKB-ARBA"/>
</dbReference>
<dbReference type="InterPro" id="IPR051029">
    <property type="entry name" value="mRNA_Capping_Enz/RNA_Phosphat"/>
</dbReference>
<feature type="region of interest" description="Disordered" evidence="1">
    <location>
        <begin position="359"/>
        <end position="441"/>
    </location>
</feature>
<reference evidence="3 4" key="1">
    <citation type="submission" date="2024-10" db="EMBL/GenBank/DDBJ databases">
        <title>Updated reference genomes for cyclostephanoid diatoms.</title>
        <authorList>
            <person name="Roberts W.R."/>
            <person name="Alverson A.J."/>
        </authorList>
    </citation>
    <scope>NUCLEOTIDE SEQUENCE [LARGE SCALE GENOMIC DNA]</scope>
    <source>
        <strain evidence="3 4">AJA228-03</strain>
    </source>
</reference>
<keyword evidence="4" id="KW-1185">Reference proteome</keyword>
<dbReference type="PANTHER" id="PTHR10367">
    <property type="entry name" value="MRNA-CAPPING ENZYME"/>
    <property type="match status" value="1"/>
</dbReference>
<feature type="region of interest" description="Disordered" evidence="1">
    <location>
        <begin position="68"/>
        <end position="90"/>
    </location>
</feature>
<evidence type="ECO:0000256" key="1">
    <source>
        <dbReference type="SAM" id="MobiDB-lite"/>
    </source>
</evidence>
<feature type="domain" description="mRNA capping enzyme adenylation" evidence="2">
    <location>
        <begin position="509"/>
        <end position="674"/>
    </location>
</feature>
<dbReference type="AlphaFoldDB" id="A0ABD3RZ31"/>
<feature type="region of interest" description="Disordered" evidence="1">
    <location>
        <begin position="110"/>
        <end position="135"/>
    </location>
</feature>
<feature type="compositionally biased region" description="Low complexity" evidence="1">
    <location>
        <begin position="1"/>
        <end position="10"/>
    </location>
</feature>